<dbReference type="Gene3D" id="3.60.21.10">
    <property type="match status" value="1"/>
</dbReference>
<protein>
    <submittedName>
        <fullName evidence="2">LAFE_0F04258g1_1</fullName>
    </submittedName>
</protein>
<dbReference type="InterPro" id="IPR029052">
    <property type="entry name" value="Metallo-depent_PP-like"/>
</dbReference>
<dbReference type="GO" id="GO:0005737">
    <property type="term" value="C:cytoplasm"/>
    <property type="evidence" value="ECO:0007669"/>
    <property type="project" value="TreeGrafter"/>
</dbReference>
<dbReference type="InterPro" id="IPR004843">
    <property type="entry name" value="Calcineurin-like_PHP"/>
</dbReference>
<proteinExistence type="predicted"/>
<dbReference type="AlphaFoldDB" id="A0A1G4MEK7"/>
<dbReference type="GO" id="GO:0004721">
    <property type="term" value="F:phosphoprotein phosphatase activity"/>
    <property type="evidence" value="ECO:0007669"/>
    <property type="project" value="TreeGrafter"/>
</dbReference>
<dbReference type="CDD" id="cd07383">
    <property type="entry name" value="MPP_Dcr2"/>
    <property type="match status" value="1"/>
</dbReference>
<reference evidence="3" key="1">
    <citation type="submission" date="2016-03" db="EMBL/GenBank/DDBJ databases">
        <authorList>
            <person name="Devillers H."/>
        </authorList>
    </citation>
    <scope>NUCLEOTIDE SEQUENCE [LARGE SCALE GENOMIC DNA]</scope>
</reference>
<dbReference type="Pfam" id="PF00149">
    <property type="entry name" value="Metallophos"/>
    <property type="match status" value="1"/>
</dbReference>
<evidence type="ECO:0000313" key="3">
    <source>
        <dbReference type="Proteomes" id="UP000190831"/>
    </source>
</evidence>
<evidence type="ECO:0000313" key="2">
    <source>
        <dbReference type="EMBL" id="SCW02339.1"/>
    </source>
</evidence>
<dbReference type="Proteomes" id="UP000190831">
    <property type="component" value="Chromosome F"/>
</dbReference>
<gene>
    <name evidence="2" type="ORF">LAFE_0F04258G</name>
</gene>
<dbReference type="PANTHER" id="PTHR32440:SF0">
    <property type="entry name" value="PHOSPHATASE DCR2-RELATED"/>
    <property type="match status" value="1"/>
</dbReference>
<organism evidence="2 3">
    <name type="scientific">Lachancea fermentati</name>
    <name type="common">Zygosaccharomyces fermentati</name>
    <dbReference type="NCBI Taxonomy" id="4955"/>
    <lineage>
        <taxon>Eukaryota</taxon>
        <taxon>Fungi</taxon>
        <taxon>Dikarya</taxon>
        <taxon>Ascomycota</taxon>
        <taxon>Saccharomycotina</taxon>
        <taxon>Saccharomycetes</taxon>
        <taxon>Saccharomycetales</taxon>
        <taxon>Saccharomycetaceae</taxon>
        <taxon>Lachancea</taxon>
    </lineage>
</organism>
<name>A0A1G4MEK7_LACFM</name>
<dbReference type="STRING" id="4955.A0A1G4MEK7"/>
<dbReference type="EMBL" id="LT598490">
    <property type="protein sequence ID" value="SCW02339.1"/>
    <property type="molecule type" value="Genomic_DNA"/>
</dbReference>
<dbReference type="PANTHER" id="PTHR32440">
    <property type="entry name" value="PHOSPHATASE DCR2-RELATED-RELATED"/>
    <property type="match status" value="1"/>
</dbReference>
<keyword evidence="3" id="KW-1185">Reference proteome</keyword>
<feature type="domain" description="Calcineurin-like phosphoesterase" evidence="1">
    <location>
        <begin position="274"/>
        <end position="504"/>
    </location>
</feature>
<sequence length="580" mass="65932">MVSLQHRRIYNTFKKVLAVILLLYALTSWHDVKKHSMNVMKPGIVANGYEGGLIDDVRFIKCYVWFGNCDVVFDANDENGNLVPWHRVKKNLNDDKLYAIKLGLLYSTYLYVHLASTSRLGSVRALSDLAIARDATSIPIQVLQDINVHINSRDSSMFHDHDLKLGFWRQLFKHDITKISIKGEDWDYKGHGIWCKYSQIRDSKFENVISNMQLFLGNGFVESRPMWKEVIHEMKRGKGKQLPAISISMEILSEHGEVDNLALSNSVSFKNGELKILQLTDLHFGVEDSNYKFERIGDLRTREFINTVIGLERPDLVIITGDVLAGVHTLDYEAVFLRAVEPIIKARIPYAIAWGNDDFSKYASKGQLLSFVENLPYCLNGVSGDASLIKNIFEPKHNNTNIEITLHNKNKFIGTIFVLDSTCPKEANAFLAEAFINIKAARDELNYYSLAFQHLPIPEYRPSGSFAIIGSYNEKQPLESPQLNLRSTLEDMSIQALSCGHEHGNDCCLQSTGPMYKEEMWLCYGGRTGVSGYYIEGAAAPNVRFFRINDNTGEITSWKRGITTPARVYDYQYVYKRKSS</sequence>
<dbReference type="OrthoDB" id="783096at2759"/>
<dbReference type="SUPFAM" id="SSF56300">
    <property type="entry name" value="Metallo-dependent phosphatases"/>
    <property type="match status" value="1"/>
</dbReference>
<accession>A0A1G4MEK7</accession>
<evidence type="ECO:0000259" key="1">
    <source>
        <dbReference type="Pfam" id="PF00149"/>
    </source>
</evidence>
<dbReference type="OMA" id="HEHGNDC"/>